<evidence type="ECO:0000313" key="1">
    <source>
        <dbReference type="EMBL" id="PHH66082.1"/>
    </source>
</evidence>
<gene>
    <name evidence="1" type="ORF">CDD81_607</name>
</gene>
<keyword evidence="2" id="KW-1185">Reference proteome</keyword>
<proteinExistence type="predicted"/>
<comment type="caution">
    <text evidence="1">The sequence shown here is derived from an EMBL/GenBank/DDBJ whole genome shotgun (WGS) entry which is preliminary data.</text>
</comment>
<organism evidence="1 2">
    <name type="scientific">Ophiocordyceps australis</name>
    <dbReference type="NCBI Taxonomy" id="1399860"/>
    <lineage>
        <taxon>Eukaryota</taxon>
        <taxon>Fungi</taxon>
        <taxon>Dikarya</taxon>
        <taxon>Ascomycota</taxon>
        <taxon>Pezizomycotina</taxon>
        <taxon>Sordariomycetes</taxon>
        <taxon>Hypocreomycetidae</taxon>
        <taxon>Hypocreales</taxon>
        <taxon>Ophiocordycipitaceae</taxon>
        <taxon>Ophiocordyceps</taxon>
    </lineage>
</organism>
<accession>A0A2C5YFL2</accession>
<sequence>MAGSAAVKRGRVLQADLAAGATELPCSHPHLGSSTHGAPCAHAMTCHASIPPSTGSARQWSDMLDSFDCMLHVPVQGRLCSAGAAPAQSFQCMQAGAVAGRHPASLCLAVRTAARLVSLDRSTTAAATGFQGRRCSAIFAERLSTAKSKPVCGLSTLLAAFATGRAHYTSWRGPATEFLPLLSTRLSR</sequence>
<reference evidence="1 2" key="1">
    <citation type="submission" date="2017-06" db="EMBL/GenBank/DDBJ databases">
        <title>Ant-infecting Ophiocordyceps genomes reveal a high diversity of potential behavioral manipulation genes and a possible major role for enterotoxins.</title>
        <authorList>
            <person name="De Bekker C."/>
            <person name="Evans H.C."/>
            <person name="Brachmann A."/>
            <person name="Hughes D.P."/>
        </authorList>
    </citation>
    <scope>NUCLEOTIDE SEQUENCE [LARGE SCALE GENOMIC DNA]</scope>
    <source>
        <strain evidence="1 2">Map64</strain>
    </source>
</reference>
<dbReference type="AlphaFoldDB" id="A0A2C5YFL2"/>
<dbReference type="Proteomes" id="UP000226192">
    <property type="component" value="Unassembled WGS sequence"/>
</dbReference>
<protein>
    <submittedName>
        <fullName evidence="1">Uncharacterized protein</fullName>
    </submittedName>
</protein>
<dbReference type="EMBL" id="NJET01000011">
    <property type="protein sequence ID" value="PHH66082.1"/>
    <property type="molecule type" value="Genomic_DNA"/>
</dbReference>
<name>A0A2C5YFL2_9HYPO</name>
<evidence type="ECO:0000313" key="2">
    <source>
        <dbReference type="Proteomes" id="UP000226192"/>
    </source>
</evidence>